<feature type="transmembrane region" description="Helical" evidence="6">
    <location>
        <begin position="687"/>
        <end position="707"/>
    </location>
</feature>
<evidence type="ECO:0000256" key="1">
    <source>
        <dbReference type="ARBA" id="ARBA00004651"/>
    </source>
</evidence>
<dbReference type="Proteomes" id="UP000077519">
    <property type="component" value="Unassembled WGS sequence"/>
</dbReference>
<keyword evidence="3 6" id="KW-0812">Transmembrane</keyword>
<comment type="subcellular location">
    <subcellularLocation>
        <location evidence="1">Cell membrane</location>
        <topology evidence="1">Multi-pass membrane protein</topology>
    </subcellularLocation>
</comment>
<feature type="transmembrane region" description="Helical" evidence="6">
    <location>
        <begin position="200"/>
        <end position="219"/>
    </location>
</feature>
<organism evidence="8 9">
    <name type="scientific">Rhodococcoides kyotonense</name>
    <dbReference type="NCBI Taxonomy" id="398843"/>
    <lineage>
        <taxon>Bacteria</taxon>
        <taxon>Bacillati</taxon>
        <taxon>Actinomycetota</taxon>
        <taxon>Actinomycetes</taxon>
        <taxon>Mycobacteriales</taxon>
        <taxon>Nocardiaceae</taxon>
        <taxon>Rhodococcoides</taxon>
    </lineage>
</organism>
<feature type="domain" description="SSD" evidence="7">
    <location>
        <begin position="211"/>
        <end position="348"/>
    </location>
</feature>
<feature type="transmembrane region" description="Helical" evidence="6">
    <location>
        <begin position="298"/>
        <end position="317"/>
    </location>
</feature>
<dbReference type="GO" id="GO:0005886">
    <property type="term" value="C:plasma membrane"/>
    <property type="evidence" value="ECO:0007669"/>
    <property type="project" value="UniProtKB-SubCell"/>
</dbReference>
<keyword evidence="2" id="KW-1003">Cell membrane</keyword>
<feature type="transmembrane region" description="Helical" evidence="6">
    <location>
        <begin position="323"/>
        <end position="349"/>
    </location>
</feature>
<evidence type="ECO:0000256" key="4">
    <source>
        <dbReference type="ARBA" id="ARBA00022989"/>
    </source>
</evidence>
<keyword evidence="9" id="KW-1185">Reference proteome</keyword>
<dbReference type="Pfam" id="PF03176">
    <property type="entry name" value="MMPL"/>
    <property type="match status" value="2"/>
</dbReference>
<feature type="transmembrane region" description="Helical" evidence="6">
    <location>
        <begin position="634"/>
        <end position="654"/>
    </location>
</feature>
<feature type="transmembrane region" description="Helical" evidence="6">
    <location>
        <begin position="600"/>
        <end position="622"/>
    </location>
</feature>
<dbReference type="InterPro" id="IPR050545">
    <property type="entry name" value="Mycobact_MmpL"/>
</dbReference>
<feature type="transmembrane region" description="Helical" evidence="6">
    <location>
        <begin position="386"/>
        <end position="406"/>
    </location>
</feature>
<evidence type="ECO:0000256" key="3">
    <source>
        <dbReference type="ARBA" id="ARBA00022692"/>
    </source>
</evidence>
<feature type="transmembrane region" description="Helical" evidence="6">
    <location>
        <begin position="250"/>
        <end position="271"/>
    </location>
</feature>
<protein>
    <recommendedName>
        <fullName evidence="7">SSD domain-containing protein</fullName>
    </recommendedName>
</protein>
<evidence type="ECO:0000256" key="6">
    <source>
        <dbReference type="SAM" id="Phobius"/>
    </source>
</evidence>
<evidence type="ECO:0000256" key="5">
    <source>
        <dbReference type="ARBA" id="ARBA00023136"/>
    </source>
</evidence>
<evidence type="ECO:0000259" key="7">
    <source>
        <dbReference type="PROSITE" id="PS50156"/>
    </source>
</evidence>
<keyword evidence="5 6" id="KW-0472">Membrane</keyword>
<evidence type="ECO:0000256" key="2">
    <source>
        <dbReference type="ARBA" id="ARBA00022475"/>
    </source>
</evidence>
<dbReference type="InterPro" id="IPR000731">
    <property type="entry name" value="SSD"/>
</dbReference>
<dbReference type="SUPFAM" id="SSF82866">
    <property type="entry name" value="Multidrug efflux transporter AcrB transmembrane domain"/>
    <property type="match status" value="2"/>
</dbReference>
<evidence type="ECO:0000313" key="8">
    <source>
        <dbReference type="EMBL" id="OAK51174.1"/>
    </source>
</evidence>
<dbReference type="Gene3D" id="1.20.1640.10">
    <property type="entry name" value="Multidrug efflux transporter AcrB transmembrane domain"/>
    <property type="match status" value="2"/>
</dbReference>
<dbReference type="PANTHER" id="PTHR33406:SF13">
    <property type="entry name" value="MEMBRANE PROTEIN YDFJ"/>
    <property type="match status" value="1"/>
</dbReference>
<evidence type="ECO:0000313" key="9">
    <source>
        <dbReference type="Proteomes" id="UP000077519"/>
    </source>
</evidence>
<dbReference type="EMBL" id="LVHI01000040">
    <property type="protein sequence ID" value="OAK51174.1"/>
    <property type="molecule type" value="Genomic_DNA"/>
</dbReference>
<comment type="caution">
    <text evidence="8">The sequence shown here is derived from an EMBL/GenBank/DDBJ whole genome shotgun (WGS) entry which is preliminary data.</text>
</comment>
<accession>A0A177Y6P6</accession>
<dbReference type="AlphaFoldDB" id="A0A177Y6P6"/>
<dbReference type="PROSITE" id="PS50156">
    <property type="entry name" value="SSD"/>
    <property type="match status" value="1"/>
</dbReference>
<proteinExistence type="predicted"/>
<name>A0A177Y6P6_9NOCA</name>
<feature type="transmembrane region" description="Helical" evidence="6">
    <location>
        <begin position="713"/>
        <end position="746"/>
    </location>
</feature>
<reference evidence="8 9" key="1">
    <citation type="submission" date="2016-03" db="EMBL/GenBank/DDBJ databases">
        <title>Genome sequence of Rhodococcus kyotonensis KB10.</title>
        <authorList>
            <person name="Jeong H."/>
            <person name="Hong C.E."/>
            <person name="Jo S.H."/>
            <person name="Park J.M."/>
        </authorList>
    </citation>
    <scope>NUCLEOTIDE SEQUENCE [LARGE SCALE GENOMIC DNA]</scope>
    <source>
        <strain evidence="8 9">KB10</strain>
    </source>
</reference>
<dbReference type="InterPro" id="IPR004869">
    <property type="entry name" value="MMPL_dom"/>
</dbReference>
<keyword evidence="4 6" id="KW-1133">Transmembrane helix</keyword>
<dbReference type="PANTHER" id="PTHR33406">
    <property type="entry name" value="MEMBRANE PROTEIN MJ1562-RELATED"/>
    <property type="match status" value="1"/>
</dbReference>
<gene>
    <name evidence="8" type="ORF">A3K89_13215</name>
</gene>
<feature type="transmembrane region" description="Helical" evidence="6">
    <location>
        <begin position="570"/>
        <end position="588"/>
    </location>
</feature>
<sequence length="772" mass="79812">MTSTVSVAAAPPVSLLDRWGRAVARRARLVLVLAALVLAVAGVSAATIEQKLGAPDYTVEGSQSAAVEQDLARMFPALGSEQQAVVFVAEDPETTVDDPFFRAAVERVIRPVREHSSVASVITPYDAAGQGQVAASGTVAYVAVAMDGGPPDRARASRELQETVSKYGAGTGVTAVLTGASALSNDLADVEVADQQTAEIIGLPVALVVLLFVLGAFVAAAVPLAAAGAAVVLCTGVLAALTSIFPLSQFVLVIATVLGLGVGIDYALFVVSRFREELATESVEGAVGRALATSGRTVVTSGAIVIVSVGSLAMIGAHVFREIALAAGLVVFCAVVVALTALPAGLALLGTRVAKGTLPAMLRPKKSDGSSRRWEAWGRAVLRRPLVFGIPALLLLALTAVPVFRIELGMDLGLSSLRDTPSGHGQHVLQESFSAGSVGPVQILACGRGATDEAGLNSLAALTQSVGSDPDVASVVSLTSVLDDQFGGHSPADLERLVSAPTAAPIVDALVDTDRTCFYLQAVTSVAIDSSDASATVERIRGLADENDLDILVGGVTAQYTDLATVTVDSLPLVVGVVLLMSLVYLVFAFRSIFLPVKAVVLNVLATSSALGATVAMFQWGWGQGILGFDSPGTVQAFIPVALFVLLFGLSMDYEVFLVERMREEWQKTNDNDHAVLTALSRGGPQITAGATIMVAVFGALVVGDVLEVKQFGFGLAIAVLLDATLVRMVVVPAAMAVAASANWWFPGRRRRADLAAEPSDTRELADASGSR</sequence>
<feature type="transmembrane region" description="Helical" evidence="6">
    <location>
        <begin position="224"/>
        <end position="244"/>
    </location>
</feature>